<keyword evidence="3" id="KW-1185">Reference proteome</keyword>
<dbReference type="OrthoDB" id="5515706at2"/>
<gene>
    <name evidence="2" type="ordered locus">DNO_0371</name>
</gene>
<dbReference type="RefSeq" id="WP_012030714.1">
    <property type="nucleotide sequence ID" value="NC_009446.1"/>
</dbReference>
<feature type="domain" description="Phosphodiester glycosidase" evidence="1">
    <location>
        <begin position="85"/>
        <end position="233"/>
    </location>
</feature>
<dbReference type="eggNOG" id="COG3698">
    <property type="taxonomic scope" value="Bacteria"/>
</dbReference>
<name>A5EW16_DICNV</name>
<evidence type="ECO:0000313" key="3">
    <source>
        <dbReference type="Proteomes" id="UP000000248"/>
    </source>
</evidence>
<protein>
    <recommendedName>
        <fullName evidence="1">Phosphodiester glycosidase domain-containing protein</fullName>
    </recommendedName>
</protein>
<reference evidence="2 3" key="1">
    <citation type="journal article" date="2007" name="Nat. Biotechnol.">
        <title>Genome sequence and identification of candidate vaccine antigens from the animal pathogen Dichelobacter nodosus.</title>
        <authorList>
            <person name="Myers G.S."/>
            <person name="Parker D."/>
            <person name="Al-Hasani K."/>
            <person name="Kennan R.M."/>
            <person name="Seemann T."/>
            <person name="Ren Q."/>
            <person name="Badger J.H."/>
            <person name="Selengut J.D."/>
            <person name="Deboy R.T."/>
            <person name="Tettelin H."/>
            <person name="Boyce J.D."/>
            <person name="McCarl V.P."/>
            <person name="Han X."/>
            <person name="Nelson W.C."/>
            <person name="Madupu R."/>
            <person name="Mohamoud Y."/>
            <person name="Holley T."/>
            <person name="Fedorova N."/>
            <person name="Khouri H."/>
            <person name="Bottomley S.P."/>
            <person name="Whittington R.J."/>
            <person name="Adler B."/>
            <person name="Songer J.G."/>
            <person name="Rood J.I."/>
            <person name="Paulsen I.T."/>
        </authorList>
    </citation>
    <scope>NUCLEOTIDE SEQUENCE [LARGE SCALE GENOMIC DNA]</scope>
    <source>
        <strain evidence="2 3">VCS1703A</strain>
    </source>
</reference>
<dbReference type="KEGG" id="dno:DNO_0371"/>
<accession>A5EW16</accession>
<dbReference type="EMBL" id="CP000513">
    <property type="protein sequence ID" value="ABQ14209.1"/>
    <property type="molecule type" value="Genomic_DNA"/>
</dbReference>
<evidence type="ECO:0000259" key="1">
    <source>
        <dbReference type="Pfam" id="PF09992"/>
    </source>
</evidence>
<dbReference type="HOGENOM" id="CLU_076045_0_1_6"/>
<sequence>MLVALRKIIVPVILSSFLLETAAAHLDFKKVAGGNFARFHHQSVDYAVFMPEHDKIRFLWQNDRGENYQTMHHALRALTNEGYQVHFLMNAGIFNQNAQPAGLWIEKKALLRPLNRRSGKGNFHIQPNGVFYLTQEKAHIITTVQWHNNPPKADYAVQSGPLLIIDGAINSRLPKNHKAAYKRNAVCVDKARRVYFVITTRYDDGAHFPNLYRFAHALQTIGCQQALYLDGSLSDFYLPMESSRFHWQKFAGMIAVVSKRNDK</sequence>
<dbReference type="InterPro" id="IPR018711">
    <property type="entry name" value="NAGPA"/>
</dbReference>
<proteinExistence type="predicted"/>
<dbReference type="AlphaFoldDB" id="A5EW16"/>
<dbReference type="STRING" id="246195.DNO_0371"/>
<evidence type="ECO:0000313" key="2">
    <source>
        <dbReference type="EMBL" id="ABQ14209.1"/>
    </source>
</evidence>
<dbReference type="Pfam" id="PF09992">
    <property type="entry name" value="NAGPA"/>
    <property type="match status" value="1"/>
</dbReference>
<dbReference type="Proteomes" id="UP000000248">
    <property type="component" value="Chromosome"/>
</dbReference>
<organism evidence="2 3">
    <name type="scientific">Dichelobacter nodosus (strain VCS1703A)</name>
    <dbReference type="NCBI Taxonomy" id="246195"/>
    <lineage>
        <taxon>Bacteria</taxon>
        <taxon>Pseudomonadati</taxon>
        <taxon>Pseudomonadota</taxon>
        <taxon>Gammaproteobacteria</taxon>
        <taxon>Cardiobacteriales</taxon>
        <taxon>Cardiobacteriaceae</taxon>
        <taxon>Dichelobacter</taxon>
    </lineage>
</organism>